<dbReference type="RefSeq" id="WP_303543429.1">
    <property type="nucleotide sequence ID" value="NZ_JAUOTP010000006.1"/>
</dbReference>
<reference evidence="1" key="1">
    <citation type="submission" date="2023-07" db="EMBL/GenBank/DDBJ databases">
        <authorList>
            <person name="Kim M."/>
        </authorList>
    </citation>
    <scope>NUCLEOTIDE SEQUENCE</scope>
    <source>
        <strain evidence="1">BIUV-7</strain>
    </source>
</reference>
<comment type="caution">
    <text evidence="1">The sequence shown here is derived from an EMBL/GenBank/DDBJ whole genome shotgun (WGS) entry which is preliminary data.</text>
</comment>
<organism evidence="1 2">
    <name type="scientific">Sphingomonas natans</name>
    <dbReference type="NCBI Taxonomy" id="3063330"/>
    <lineage>
        <taxon>Bacteria</taxon>
        <taxon>Pseudomonadati</taxon>
        <taxon>Pseudomonadota</taxon>
        <taxon>Alphaproteobacteria</taxon>
        <taxon>Sphingomonadales</taxon>
        <taxon>Sphingomonadaceae</taxon>
        <taxon>Sphingomonas</taxon>
    </lineage>
</organism>
<sequence length="85" mass="9094">MNGEDKVASAAAQTDHFATGKVALAGVAALCNELQASGLIDQYALGRIRAFLLISIEKSVGTVNLRGHLTREVARHFEDMGLRLD</sequence>
<keyword evidence="2" id="KW-1185">Reference proteome</keyword>
<proteinExistence type="predicted"/>
<dbReference type="EMBL" id="JAUOTP010000006">
    <property type="protein sequence ID" value="MDO6415410.1"/>
    <property type="molecule type" value="Genomic_DNA"/>
</dbReference>
<name>A0ABT8YCQ9_9SPHN</name>
<protein>
    <submittedName>
        <fullName evidence="1">Uncharacterized protein</fullName>
    </submittedName>
</protein>
<dbReference type="Proteomes" id="UP001169764">
    <property type="component" value="Unassembled WGS sequence"/>
</dbReference>
<evidence type="ECO:0000313" key="2">
    <source>
        <dbReference type="Proteomes" id="UP001169764"/>
    </source>
</evidence>
<accession>A0ABT8YCQ9</accession>
<evidence type="ECO:0000313" key="1">
    <source>
        <dbReference type="EMBL" id="MDO6415410.1"/>
    </source>
</evidence>
<gene>
    <name evidence="1" type="ORF">Q4F19_13540</name>
</gene>